<accession>A0A212JG75</accession>
<name>A0A212JG75_9BACT</name>
<dbReference type="AlphaFoldDB" id="A0A212JG75"/>
<sequence>MMKIYFKTFRYKKSMSILGIASLFSLIFLLIVVSCNKNQKGSADKLKEQTTDATESINSDSINSVISEDELANIYKEYLYFDRNVFVLKLSGDEASKIGISSSKYKAIISRLKEMNSFLEKTLNELKDGETQILQIPKERILDTLNIDPRIRITD</sequence>
<protein>
    <recommendedName>
        <fullName evidence="2">Lipoprotein</fullName>
    </recommendedName>
</protein>
<gene>
    <name evidence="1" type="ORF">KL86DYS1_12169</name>
</gene>
<reference evidence="1" key="1">
    <citation type="submission" date="2016-04" db="EMBL/GenBank/DDBJ databases">
        <authorList>
            <person name="Evans L.H."/>
            <person name="Alamgir A."/>
            <person name="Owens N."/>
            <person name="Weber N.D."/>
            <person name="Virtaneva K."/>
            <person name="Barbian K."/>
            <person name="Babar A."/>
            <person name="Rosenke K."/>
        </authorList>
    </citation>
    <scope>NUCLEOTIDE SEQUENCE</scope>
    <source>
        <strain evidence="1">86-1</strain>
    </source>
</reference>
<organism evidence="1">
    <name type="scientific">uncultured Dysgonomonas sp</name>
    <dbReference type="NCBI Taxonomy" id="206096"/>
    <lineage>
        <taxon>Bacteria</taxon>
        <taxon>Pseudomonadati</taxon>
        <taxon>Bacteroidota</taxon>
        <taxon>Bacteroidia</taxon>
        <taxon>Bacteroidales</taxon>
        <taxon>Dysgonomonadaceae</taxon>
        <taxon>Dysgonomonas</taxon>
        <taxon>environmental samples</taxon>
    </lineage>
</organism>
<dbReference type="EMBL" id="FLUM01000001">
    <property type="protein sequence ID" value="SBV98424.1"/>
    <property type="molecule type" value="Genomic_DNA"/>
</dbReference>
<proteinExistence type="predicted"/>
<dbReference type="RefSeq" id="WP_296940797.1">
    <property type="nucleotide sequence ID" value="NZ_LT599032.1"/>
</dbReference>
<evidence type="ECO:0008006" key="2">
    <source>
        <dbReference type="Google" id="ProtNLM"/>
    </source>
</evidence>
<dbReference type="PROSITE" id="PS51257">
    <property type="entry name" value="PROKAR_LIPOPROTEIN"/>
    <property type="match status" value="1"/>
</dbReference>
<evidence type="ECO:0000313" key="1">
    <source>
        <dbReference type="EMBL" id="SBV98424.1"/>
    </source>
</evidence>